<comment type="caution">
    <text evidence="1">The sequence shown here is derived from an EMBL/GenBank/DDBJ whole genome shotgun (WGS) entry which is preliminary data.</text>
</comment>
<evidence type="ECO:0000313" key="2">
    <source>
        <dbReference type="Proteomes" id="UP000823775"/>
    </source>
</evidence>
<dbReference type="InterPro" id="IPR053052">
    <property type="entry name" value="Imprinting_Balance_Reg"/>
</dbReference>
<evidence type="ECO:0000313" key="1">
    <source>
        <dbReference type="EMBL" id="MCD7467566.1"/>
    </source>
</evidence>
<organism evidence="1 2">
    <name type="scientific">Datura stramonium</name>
    <name type="common">Jimsonweed</name>
    <name type="synonym">Common thornapple</name>
    <dbReference type="NCBI Taxonomy" id="4076"/>
    <lineage>
        <taxon>Eukaryota</taxon>
        <taxon>Viridiplantae</taxon>
        <taxon>Streptophyta</taxon>
        <taxon>Embryophyta</taxon>
        <taxon>Tracheophyta</taxon>
        <taxon>Spermatophyta</taxon>
        <taxon>Magnoliopsida</taxon>
        <taxon>eudicotyledons</taxon>
        <taxon>Gunneridae</taxon>
        <taxon>Pentapetalae</taxon>
        <taxon>asterids</taxon>
        <taxon>lamiids</taxon>
        <taxon>Solanales</taxon>
        <taxon>Solanaceae</taxon>
        <taxon>Solanoideae</taxon>
        <taxon>Datureae</taxon>
        <taxon>Datura</taxon>
    </lineage>
</organism>
<keyword evidence="2" id="KW-1185">Reference proteome</keyword>
<dbReference type="EMBL" id="JACEIK010001246">
    <property type="protein sequence ID" value="MCD7467566.1"/>
    <property type="molecule type" value="Genomic_DNA"/>
</dbReference>
<reference evidence="1 2" key="1">
    <citation type="journal article" date="2021" name="BMC Genomics">
        <title>Datura genome reveals duplications of psychoactive alkaloid biosynthetic genes and high mutation rate following tissue culture.</title>
        <authorList>
            <person name="Rajewski A."/>
            <person name="Carter-House D."/>
            <person name="Stajich J."/>
            <person name="Litt A."/>
        </authorList>
    </citation>
    <scope>NUCLEOTIDE SEQUENCE [LARGE SCALE GENOMIC DNA]</scope>
    <source>
        <strain evidence="1">AR-01</strain>
    </source>
</reference>
<protein>
    <submittedName>
        <fullName evidence="1">Uncharacterized protein</fullName>
    </submittedName>
</protein>
<gene>
    <name evidence="1" type="ORF">HAX54_005087</name>
</gene>
<dbReference type="PANTHER" id="PTHR45496:SF12">
    <property type="entry name" value="J DOMAIN-CONTAINING PROTEIN"/>
    <property type="match status" value="1"/>
</dbReference>
<proteinExistence type="predicted"/>
<dbReference type="PANTHER" id="PTHR45496">
    <property type="entry name" value="CHAPERONE DNAJ-DOMAIN SUPERFAMILY PROTEIN"/>
    <property type="match status" value="1"/>
</dbReference>
<name>A0ABS8T9P7_DATST</name>
<accession>A0ABS8T9P7</accession>
<sequence>MEQRFEENDTHHSKIAMYLATSKYILKHRNFEDCYNYALKAIEVFPNETAPSQIHAIAKVLLISSSANVEPNHYSILKFPLHTQDQQLIRTNFTNATNLLNPNQNPYPFANEAFKHELKEKTLKLEKNHDSEFHNERNDGYYVADEDDINMVSRQTIDLGFEDIGGYMFF</sequence>
<dbReference type="Proteomes" id="UP000823775">
    <property type="component" value="Unassembled WGS sequence"/>
</dbReference>